<gene>
    <name evidence="2" type="ORF">PIB30_070329</name>
</gene>
<feature type="compositionally biased region" description="Polar residues" evidence="1">
    <location>
        <begin position="172"/>
        <end position="204"/>
    </location>
</feature>
<sequence>MPPADSTTSTSSQFIFLFLPQICLTEKLSKPLFLVSTIPTKYTLFFRHTLLIISDPKNTFRLCPRREFVLLLLVLVTPSLSLLRLGSINILNKTSAFSSSNVIPPRVEHGYRVPDYPFRPDPNQLNWLCTRRVIGSNRPTAVLTSSPFETSFLSTHGRTPSRQPLHRHRQSSRVATPSHSSPTGVTPWQSPSVVLTSHHASSYSVRRRRTHSSPRNSRHGQTHGVVSLSSVGLWTQLWEVAQMQVQQLRLTFKMLLV</sequence>
<proteinExistence type="predicted"/>
<protein>
    <submittedName>
        <fullName evidence="2">Uncharacterized protein</fullName>
    </submittedName>
</protein>
<feature type="compositionally biased region" description="Basic residues" evidence="1">
    <location>
        <begin position="205"/>
        <end position="221"/>
    </location>
</feature>
<dbReference type="EMBL" id="JASCZI010030998">
    <property type="protein sequence ID" value="MED6125618.1"/>
    <property type="molecule type" value="Genomic_DNA"/>
</dbReference>
<reference evidence="2 3" key="1">
    <citation type="journal article" date="2023" name="Plants (Basel)">
        <title>Bridging the Gap: Combining Genomics and Transcriptomics Approaches to Understand Stylosanthes scabra, an Orphan Legume from the Brazilian Caatinga.</title>
        <authorList>
            <person name="Ferreira-Neto J.R.C."/>
            <person name="da Silva M.D."/>
            <person name="Binneck E."/>
            <person name="de Melo N.F."/>
            <person name="da Silva R.H."/>
            <person name="de Melo A.L.T.M."/>
            <person name="Pandolfi V."/>
            <person name="Bustamante F.O."/>
            <person name="Brasileiro-Vidal A.C."/>
            <person name="Benko-Iseppon A.M."/>
        </authorList>
    </citation>
    <scope>NUCLEOTIDE SEQUENCE [LARGE SCALE GENOMIC DNA]</scope>
    <source>
        <tissue evidence="2">Leaves</tissue>
    </source>
</reference>
<feature type="region of interest" description="Disordered" evidence="1">
    <location>
        <begin position="151"/>
        <end position="224"/>
    </location>
</feature>
<organism evidence="2 3">
    <name type="scientific">Stylosanthes scabra</name>
    <dbReference type="NCBI Taxonomy" id="79078"/>
    <lineage>
        <taxon>Eukaryota</taxon>
        <taxon>Viridiplantae</taxon>
        <taxon>Streptophyta</taxon>
        <taxon>Embryophyta</taxon>
        <taxon>Tracheophyta</taxon>
        <taxon>Spermatophyta</taxon>
        <taxon>Magnoliopsida</taxon>
        <taxon>eudicotyledons</taxon>
        <taxon>Gunneridae</taxon>
        <taxon>Pentapetalae</taxon>
        <taxon>rosids</taxon>
        <taxon>fabids</taxon>
        <taxon>Fabales</taxon>
        <taxon>Fabaceae</taxon>
        <taxon>Papilionoideae</taxon>
        <taxon>50 kb inversion clade</taxon>
        <taxon>dalbergioids sensu lato</taxon>
        <taxon>Dalbergieae</taxon>
        <taxon>Pterocarpus clade</taxon>
        <taxon>Stylosanthes</taxon>
    </lineage>
</organism>
<evidence type="ECO:0000313" key="2">
    <source>
        <dbReference type="EMBL" id="MED6125618.1"/>
    </source>
</evidence>
<dbReference type="Proteomes" id="UP001341840">
    <property type="component" value="Unassembled WGS sequence"/>
</dbReference>
<comment type="caution">
    <text evidence="2">The sequence shown here is derived from an EMBL/GenBank/DDBJ whole genome shotgun (WGS) entry which is preliminary data.</text>
</comment>
<feature type="compositionally biased region" description="Polar residues" evidence="1">
    <location>
        <begin position="151"/>
        <end position="162"/>
    </location>
</feature>
<accession>A0ABU6RPM8</accession>
<name>A0ABU6RPM8_9FABA</name>
<evidence type="ECO:0000313" key="3">
    <source>
        <dbReference type="Proteomes" id="UP001341840"/>
    </source>
</evidence>
<keyword evidence="3" id="KW-1185">Reference proteome</keyword>
<evidence type="ECO:0000256" key="1">
    <source>
        <dbReference type="SAM" id="MobiDB-lite"/>
    </source>
</evidence>